<dbReference type="OrthoDB" id="388461at2"/>
<evidence type="ECO:0000313" key="3">
    <source>
        <dbReference type="Proteomes" id="UP000018550"/>
    </source>
</evidence>
<protein>
    <recommendedName>
        <fullName evidence="4">Transmembrane protein</fullName>
    </recommendedName>
</protein>
<feature type="transmembrane region" description="Helical" evidence="1">
    <location>
        <begin position="183"/>
        <end position="202"/>
    </location>
</feature>
<keyword evidence="1" id="KW-1133">Transmembrane helix</keyword>
<gene>
    <name evidence="2" type="ORF">SAPIS_v1c09580</name>
</gene>
<feature type="transmembrane region" description="Helical" evidence="1">
    <location>
        <begin position="310"/>
        <end position="334"/>
    </location>
</feature>
<evidence type="ECO:0008006" key="4">
    <source>
        <dbReference type="Google" id="ProtNLM"/>
    </source>
</evidence>
<feature type="transmembrane region" description="Helical" evidence="1">
    <location>
        <begin position="247"/>
        <end position="267"/>
    </location>
</feature>
<dbReference type="HOGENOM" id="CLU_573522_0_0_14"/>
<proteinExistence type="predicted"/>
<dbReference type="KEGG" id="sapi:SAPIS_v1c09580"/>
<sequence>MKDTFISTRNLSKKNLFKKSFFACCVFMLISVPSFTFIGIFYSNKNLLEYFENYQTIIKYFGDDVTPSENLMKTFLWTGFALLLFSILLLFLMPFIVLNKRMNLHVKASYFGILMLFIILSVFAFSVAEYYYSCFYDLFIFIAKSKNLDSIHSDLKDLFNTFTASFGDGNGKKYQWTTTISTWWFNLFKVMVIIIFLSLFSNNVMNSNESKKTENLVQYLSTRKTGVGQSKLVNLLNKLTINNNRNISLWLIIASFLVFIPQLIYIISLSVTDGEILSLLNWTYILPSLVKSFKSFDSFNNLVSNTGSSFFMVAVLPIITTSFLMATMCIFIIFYIKGWKINKLFFISQFSILFIEIILVVVVNAYSVYKLNLLVDFWNTDLISQINDNSQQKETLEAFRNIFGDSFLYDSKQIKSHINYLWLPGNQFISQVVISTTFIFFTYIILITKIIKTNRKEFIIDQSNTDDQKNFKNNSS</sequence>
<keyword evidence="1" id="KW-0472">Membrane</keyword>
<organism evidence="2 3">
    <name type="scientific">Spiroplasma apis B31</name>
    <dbReference type="NCBI Taxonomy" id="1276258"/>
    <lineage>
        <taxon>Bacteria</taxon>
        <taxon>Bacillati</taxon>
        <taxon>Mycoplasmatota</taxon>
        <taxon>Mollicutes</taxon>
        <taxon>Entomoplasmatales</taxon>
        <taxon>Spiroplasmataceae</taxon>
        <taxon>Spiroplasma</taxon>
    </lineage>
</organism>
<feature type="transmembrane region" description="Helical" evidence="1">
    <location>
        <begin position="110"/>
        <end position="132"/>
    </location>
</feature>
<reference evidence="2 3" key="1">
    <citation type="journal article" date="2014" name="Genome Announc.">
        <title>Complete Genome Sequence of Spiroplasma apis B31T (ATCC 33834), a Bacterium Associated with May Disease of Honeybees (Apis mellifera).</title>
        <authorList>
            <person name="Ku C."/>
            <person name="Lo W.S."/>
            <person name="Chen L.L."/>
            <person name="Kuo C.H."/>
        </authorList>
    </citation>
    <scope>NUCLEOTIDE SEQUENCE [LARGE SCALE GENOMIC DNA]</scope>
    <source>
        <strain evidence="2">B31</strain>
    </source>
</reference>
<dbReference type="Proteomes" id="UP000018550">
    <property type="component" value="Chromosome"/>
</dbReference>
<accession>V5RJZ5</accession>
<feature type="transmembrane region" description="Helical" evidence="1">
    <location>
        <begin position="428"/>
        <end position="446"/>
    </location>
</feature>
<dbReference type="EMBL" id="CP006682">
    <property type="protein sequence ID" value="AHB36803.1"/>
    <property type="molecule type" value="Genomic_DNA"/>
</dbReference>
<dbReference type="RefSeq" id="WP_023790249.1">
    <property type="nucleotide sequence ID" value="NC_022998.1"/>
</dbReference>
<evidence type="ECO:0000313" key="2">
    <source>
        <dbReference type="EMBL" id="AHB36803.1"/>
    </source>
</evidence>
<evidence type="ECO:0000256" key="1">
    <source>
        <dbReference type="SAM" id="Phobius"/>
    </source>
</evidence>
<feature type="transmembrane region" description="Helical" evidence="1">
    <location>
        <begin position="346"/>
        <end position="369"/>
    </location>
</feature>
<feature type="transmembrane region" description="Helical" evidence="1">
    <location>
        <begin position="75"/>
        <end position="98"/>
    </location>
</feature>
<dbReference type="STRING" id="1276258.SAPIS_v1c09580"/>
<name>V5RJZ5_SPIAP</name>
<keyword evidence="3" id="KW-1185">Reference proteome</keyword>
<dbReference type="AlphaFoldDB" id="V5RJZ5"/>
<dbReference type="PATRIC" id="fig|1276258.3.peg.981"/>
<keyword evidence="1" id="KW-0812">Transmembrane</keyword>
<feature type="transmembrane region" description="Helical" evidence="1">
    <location>
        <begin position="21"/>
        <end position="42"/>
    </location>
</feature>